<organism evidence="1">
    <name type="scientific">marine metagenome</name>
    <dbReference type="NCBI Taxonomy" id="408172"/>
    <lineage>
        <taxon>unclassified sequences</taxon>
        <taxon>metagenomes</taxon>
        <taxon>ecological metagenomes</taxon>
    </lineage>
</organism>
<reference evidence="1" key="1">
    <citation type="submission" date="2018-05" db="EMBL/GenBank/DDBJ databases">
        <authorList>
            <person name="Lanie J.A."/>
            <person name="Ng W.-L."/>
            <person name="Kazmierczak K.M."/>
            <person name="Andrzejewski T.M."/>
            <person name="Davidsen T.M."/>
            <person name="Wayne K.J."/>
            <person name="Tettelin H."/>
            <person name="Glass J.I."/>
            <person name="Rusch D."/>
            <person name="Podicherti R."/>
            <person name="Tsui H.-C.T."/>
            <person name="Winkler M.E."/>
        </authorList>
    </citation>
    <scope>NUCLEOTIDE SEQUENCE</scope>
</reference>
<proteinExistence type="predicted"/>
<evidence type="ECO:0000313" key="1">
    <source>
        <dbReference type="EMBL" id="SVE13305.1"/>
    </source>
</evidence>
<dbReference type="EMBL" id="UINC01196341">
    <property type="protein sequence ID" value="SVE13305.1"/>
    <property type="molecule type" value="Genomic_DNA"/>
</dbReference>
<gene>
    <name evidence="1" type="ORF">METZ01_LOCUS466159</name>
</gene>
<sequence length="44" mass="5053">MYKSLKLAIGPRVRKSLYYESPEEQLEATLVDCLGLKKELNVIL</sequence>
<accession>A0A383B1H7</accession>
<name>A0A383B1H7_9ZZZZ</name>
<dbReference type="AlphaFoldDB" id="A0A383B1H7"/>
<protein>
    <submittedName>
        <fullName evidence="1">Uncharacterized protein</fullName>
    </submittedName>
</protein>